<reference evidence="3" key="1">
    <citation type="submission" date="2016-01" db="EMBL/GenBank/DDBJ databases">
        <title>Draft genome of Chromobacterium sp. F49.</title>
        <authorList>
            <person name="Hong K.W."/>
        </authorList>
    </citation>
    <scope>NUCLEOTIDE SEQUENCE [LARGE SCALE GENOMIC DNA]</scope>
    <source>
        <strain evidence="3">M63</strain>
    </source>
</reference>
<evidence type="ECO:0000313" key="3">
    <source>
        <dbReference type="Proteomes" id="UP000076563"/>
    </source>
</evidence>
<dbReference type="GO" id="GO:0003677">
    <property type="term" value="F:DNA binding"/>
    <property type="evidence" value="ECO:0007669"/>
    <property type="project" value="InterPro"/>
</dbReference>
<keyword evidence="3" id="KW-1185">Reference proteome</keyword>
<dbReference type="EMBL" id="LQRA01000052">
    <property type="protein sequence ID" value="KZE79281.1"/>
    <property type="molecule type" value="Genomic_DNA"/>
</dbReference>
<proteinExistence type="predicted"/>
<accession>A0A163YDZ6</accession>
<dbReference type="InterPro" id="IPR010093">
    <property type="entry name" value="SinI_DNA-bd"/>
</dbReference>
<evidence type="ECO:0000313" key="2">
    <source>
        <dbReference type="EMBL" id="KZE79281.1"/>
    </source>
</evidence>
<evidence type="ECO:0000259" key="1">
    <source>
        <dbReference type="Pfam" id="PF12728"/>
    </source>
</evidence>
<sequence>MIKSLIKLDFLKKSMKGSIYVEANKLSPTLNVRDAAAYLKLSKATIDRRISSGELKSYKNGKLRRIAREDLLDYEARLKSNQSKKEVDKPGKRAGLGVR</sequence>
<dbReference type="InterPro" id="IPR041657">
    <property type="entry name" value="HTH_17"/>
</dbReference>
<dbReference type="Pfam" id="PF12728">
    <property type="entry name" value="HTH_17"/>
    <property type="match status" value="1"/>
</dbReference>
<dbReference type="NCBIfam" id="TIGR01764">
    <property type="entry name" value="excise"/>
    <property type="match status" value="1"/>
</dbReference>
<gene>
    <name evidence="2" type="ORF">AV654_17575</name>
</gene>
<name>A0A163YDZ6_9BACL</name>
<feature type="domain" description="Helix-turn-helix" evidence="1">
    <location>
        <begin position="30"/>
        <end position="75"/>
    </location>
</feature>
<comment type="caution">
    <text evidence="2">The sequence shown here is derived from an EMBL/GenBank/DDBJ whole genome shotgun (WGS) entry which is preliminary data.</text>
</comment>
<dbReference type="Proteomes" id="UP000076563">
    <property type="component" value="Unassembled WGS sequence"/>
</dbReference>
<organism evidence="2 3">
    <name type="scientific">Paenibacillus elgii</name>
    <dbReference type="NCBI Taxonomy" id="189691"/>
    <lineage>
        <taxon>Bacteria</taxon>
        <taxon>Bacillati</taxon>
        <taxon>Bacillota</taxon>
        <taxon>Bacilli</taxon>
        <taxon>Bacillales</taxon>
        <taxon>Paenibacillaceae</taxon>
        <taxon>Paenibacillus</taxon>
    </lineage>
</organism>
<dbReference type="AlphaFoldDB" id="A0A163YDZ6"/>
<protein>
    <recommendedName>
        <fullName evidence="1">Helix-turn-helix domain-containing protein</fullName>
    </recommendedName>
</protein>